<dbReference type="Proteomes" id="UP001318860">
    <property type="component" value="Unassembled WGS sequence"/>
</dbReference>
<dbReference type="CDD" id="cd06257">
    <property type="entry name" value="DnaJ"/>
    <property type="match status" value="1"/>
</dbReference>
<feature type="compositionally biased region" description="Acidic residues" evidence="2">
    <location>
        <begin position="159"/>
        <end position="175"/>
    </location>
</feature>
<accession>A0ABR0VHT4</accession>
<sequence>MSGTSIGHSHPRPCSGKKTLRRCRNNEEDDNVILIDVDSENFDNVIIIDVPESLPRKSQRSSVLGKDKKWSFRNVIFIDDDETPDTNHSFGVNHASFSAGTSSNRESCRVAKDFADPAYAAFEECQYVPDTAAPVRLSKCKRTYSGKSTRNRYGLNSDSESDSSDSDYPDCELVEDSSGKVQELWEKAFSRRKKDVQNGHSDIRDHDSTSRIFDEDHHQNVDTEDATRQHKEASFGFSTGKPDNENDSPSCSRTKEDTDFGCTHVFDVADDHPECEPGRSSCHIEERCERPVSSNTAFPAQSDKDFDHPTPAFEGEETSKVEPCPSKFDSYVDEDSCYGNASPLEDEATMYMSKSSFETEVNSIRSFPGDDRKNFPETDAGYVKEREHLESGQPHATGGAKEMDNLMPERCSFKRSTSPNKQTDHSSTPLCDAIGSVSGKSSFSKGFSGSGDDIQKGYHQGNSQMVPEINRNNHLNEAKVQEDIYVSNIQEEERKDGELHSQNGDTLLSVDTCIINEREKLKETDEYKRAMEEEWASRQQALLIQAEEAQRLRRLRRRRKAESLRLLDMERRQKQRIEEMRTIQKKDEENMNLKETIRADVRKELKKLEVSCRNLASLLHSLGIHVGGWPNPMPQEVQTAYKRALLTFHPDRASQYDIRQQVEAEEKFKLINRLKEKFSPSL</sequence>
<feature type="region of interest" description="Disordered" evidence="2">
    <location>
        <begin position="191"/>
        <end position="252"/>
    </location>
</feature>
<proteinExistence type="predicted"/>
<keyword evidence="1" id="KW-0175">Coiled coil</keyword>
<feature type="compositionally biased region" description="Basic and acidic residues" evidence="2">
    <location>
        <begin position="191"/>
        <end position="233"/>
    </location>
</feature>
<dbReference type="PANTHER" id="PTHR36335:SF1">
    <property type="entry name" value="CHAPERONE DNAJ-DOMAIN SUPERFAMILY PROTEIN"/>
    <property type="match status" value="1"/>
</dbReference>
<dbReference type="Gene3D" id="1.10.287.110">
    <property type="entry name" value="DnaJ domain"/>
    <property type="match status" value="1"/>
</dbReference>
<reference evidence="4 5" key="1">
    <citation type="journal article" date="2021" name="Comput. Struct. Biotechnol. J.">
        <title>De novo genome assembly of the potent medicinal plant Rehmannia glutinosa using nanopore technology.</title>
        <authorList>
            <person name="Ma L."/>
            <person name="Dong C."/>
            <person name="Song C."/>
            <person name="Wang X."/>
            <person name="Zheng X."/>
            <person name="Niu Y."/>
            <person name="Chen S."/>
            <person name="Feng W."/>
        </authorList>
    </citation>
    <scope>NUCLEOTIDE SEQUENCE [LARGE SCALE GENOMIC DNA]</scope>
    <source>
        <strain evidence="4">DH-2019</strain>
    </source>
</reference>
<feature type="region of interest" description="Disordered" evidence="2">
    <location>
        <begin position="293"/>
        <end position="325"/>
    </location>
</feature>
<feature type="region of interest" description="Disordered" evidence="2">
    <location>
        <begin position="1"/>
        <end position="22"/>
    </location>
</feature>
<feature type="region of interest" description="Disordered" evidence="2">
    <location>
        <begin position="147"/>
        <end position="175"/>
    </location>
</feature>
<organism evidence="4 5">
    <name type="scientific">Rehmannia glutinosa</name>
    <name type="common">Chinese foxglove</name>
    <dbReference type="NCBI Taxonomy" id="99300"/>
    <lineage>
        <taxon>Eukaryota</taxon>
        <taxon>Viridiplantae</taxon>
        <taxon>Streptophyta</taxon>
        <taxon>Embryophyta</taxon>
        <taxon>Tracheophyta</taxon>
        <taxon>Spermatophyta</taxon>
        <taxon>Magnoliopsida</taxon>
        <taxon>eudicotyledons</taxon>
        <taxon>Gunneridae</taxon>
        <taxon>Pentapetalae</taxon>
        <taxon>asterids</taxon>
        <taxon>lamiids</taxon>
        <taxon>Lamiales</taxon>
        <taxon>Orobanchaceae</taxon>
        <taxon>Rehmannieae</taxon>
        <taxon>Rehmannia</taxon>
    </lineage>
</organism>
<protein>
    <recommendedName>
        <fullName evidence="3">J domain-containing protein</fullName>
    </recommendedName>
</protein>
<feature type="coiled-coil region" evidence="1">
    <location>
        <begin position="514"/>
        <end position="572"/>
    </location>
</feature>
<evidence type="ECO:0000256" key="2">
    <source>
        <dbReference type="SAM" id="MobiDB-lite"/>
    </source>
</evidence>
<dbReference type="SUPFAM" id="SSF46565">
    <property type="entry name" value="Chaperone J-domain"/>
    <property type="match status" value="1"/>
</dbReference>
<keyword evidence="5" id="KW-1185">Reference proteome</keyword>
<dbReference type="PROSITE" id="PS50076">
    <property type="entry name" value="DNAJ_2"/>
    <property type="match status" value="1"/>
</dbReference>
<evidence type="ECO:0000313" key="4">
    <source>
        <dbReference type="EMBL" id="KAK6133774.1"/>
    </source>
</evidence>
<evidence type="ECO:0000259" key="3">
    <source>
        <dbReference type="PROSITE" id="PS50076"/>
    </source>
</evidence>
<evidence type="ECO:0000256" key="1">
    <source>
        <dbReference type="SAM" id="Coils"/>
    </source>
</evidence>
<dbReference type="InterPro" id="IPR001623">
    <property type="entry name" value="DnaJ_domain"/>
</dbReference>
<evidence type="ECO:0000313" key="5">
    <source>
        <dbReference type="Proteomes" id="UP001318860"/>
    </source>
</evidence>
<comment type="caution">
    <text evidence="4">The sequence shown here is derived from an EMBL/GenBank/DDBJ whole genome shotgun (WGS) entry which is preliminary data.</text>
</comment>
<dbReference type="PANTHER" id="PTHR36335">
    <property type="entry name" value="CHAPERONE DNAJ-DOMAIN SUPERFAMILY PROTEIN"/>
    <property type="match status" value="1"/>
</dbReference>
<feature type="domain" description="J" evidence="3">
    <location>
        <begin position="617"/>
        <end position="682"/>
    </location>
</feature>
<name>A0ABR0VHT4_REHGL</name>
<dbReference type="EMBL" id="JABTTQ020001207">
    <property type="protein sequence ID" value="KAK6133774.1"/>
    <property type="molecule type" value="Genomic_DNA"/>
</dbReference>
<dbReference type="InterPro" id="IPR036869">
    <property type="entry name" value="J_dom_sf"/>
</dbReference>
<gene>
    <name evidence="4" type="ORF">DH2020_032485</name>
</gene>